<evidence type="ECO:0000259" key="6">
    <source>
        <dbReference type="Pfam" id="PF00535"/>
    </source>
</evidence>
<comment type="subcellular location">
    <subcellularLocation>
        <location evidence="1">Cell membrane</location>
    </subcellularLocation>
</comment>
<dbReference type="PANTHER" id="PTHR43646:SF2">
    <property type="entry name" value="GLYCOSYLTRANSFERASE 2-LIKE DOMAIN-CONTAINING PROTEIN"/>
    <property type="match status" value="1"/>
</dbReference>
<proteinExistence type="predicted"/>
<feature type="domain" description="Glycosyltransferase 2-like" evidence="6">
    <location>
        <begin position="4"/>
        <end position="119"/>
    </location>
</feature>
<evidence type="ECO:0000256" key="2">
    <source>
        <dbReference type="ARBA" id="ARBA00022475"/>
    </source>
</evidence>
<keyword evidence="2" id="KW-1003">Cell membrane</keyword>
<dbReference type="Gene3D" id="3.90.550.10">
    <property type="entry name" value="Spore Coat Polysaccharide Biosynthesis Protein SpsA, Chain A"/>
    <property type="match status" value="1"/>
</dbReference>
<evidence type="ECO:0000256" key="5">
    <source>
        <dbReference type="ARBA" id="ARBA00023136"/>
    </source>
</evidence>
<keyword evidence="5" id="KW-0472">Membrane</keyword>
<evidence type="ECO:0000313" key="7">
    <source>
        <dbReference type="EMBL" id="RRH77935.1"/>
    </source>
</evidence>
<gene>
    <name evidence="7" type="ORF">EG244_02615</name>
</gene>
<dbReference type="SUPFAM" id="SSF53448">
    <property type="entry name" value="Nucleotide-diphospho-sugar transferases"/>
    <property type="match status" value="1"/>
</dbReference>
<dbReference type="Proteomes" id="UP000282125">
    <property type="component" value="Unassembled WGS sequence"/>
</dbReference>
<evidence type="ECO:0000313" key="8">
    <source>
        <dbReference type="Proteomes" id="UP000282125"/>
    </source>
</evidence>
<dbReference type="PANTHER" id="PTHR43646">
    <property type="entry name" value="GLYCOSYLTRANSFERASE"/>
    <property type="match status" value="1"/>
</dbReference>
<organism evidence="7 8">
    <name type="scientific">Falsigemmobacter faecalis</name>
    <dbReference type="NCBI Taxonomy" id="2488730"/>
    <lineage>
        <taxon>Bacteria</taxon>
        <taxon>Pseudomonadati</taxon>
        <taxon>Pseudomonadota</taxon>
        <taxon>Alphaproteobacteria</taxon>
        <taxon>Rhodobacterales</taxon>
        <taxon>Paracoccaceae</taxon>
        <taxon>Falsigemmobacter</taxon>
    </lineage>
</organism>
<sequence>MKLSVILPASNEAEYIGSCLQALLASEPVAGGAEVIVVANGCRDATADVARSFAPAAGTAGWGLRVLERAEGGKTAALTSGDGLALGEIRAYLDADVCVSPPLMAALTRALAGRSGAAYGSGQAVLPPAKSMLSRAYGRFWQSLPFNRDTTAPGYGLFAVNEAGRARWGAFPQIISDDTFVRLSFAPPERLSVPYSYTWPLAEGFARLVRVRRRQNQGVAEIAALYPHLLANSDHPRLSAGGLAALALREPTGFLAYGLVALAVRLGRAERGWTRGR</sequence>
<evidence type="ECO:0000256" key="3">
    <source>
        <dbReference type="ARBA" id="ARBA00022676"/>
    </source>
</evidence>
<evidence type="ECO:0000256" key="1">
    <source>
        <dbReference type="ARBA" id="ARBA00004236"/>
    </source>
</evidence>
<keyword evidence="3" id="KW-0328">Glycosyltransferase</keyword>
<name>A0A3P3DUT7_9RHOB</name>
<accession>A0A3P3DUT7</accession>
<evidence type="ECO:0000256" key="4">
    <source>
        <dbReference type="ARBA" id="ARBA00022679"/>
    </source>
</evidence>
<keyword evidence="8" id="KW-1185">Reference proteome</keyword>
<dbReference type="AlphaFoldDB" id="A0A3P3DUT7"/>
<reference evidence="7 8" key="1">
    <citation type="submission" date="2018-11" db="EMBL/GenBank/DDBJ databases">
        <title>Gemmobacter sp. nov., YIM 102744-1 draft genome.</title>
        <authorList>
            <person name="Li G."/>
            <person name="Jiang Y."/>
        </authorList>
    </citation>
    <scope>NUCLEOTIDE SEQUENCE [LARGE SCALE GENOMIC DNA]</scope>
    <source>
        <strain evidence="7 8">YIM 102744-1</strain>
    </source>
</reference>
<dbReference type="RefSeq" id="WP_124963462.1">
    <property type="nucleotide sequence ID" value="NZ_RRAZ01000003.1"/>
</dbReference>
<dbReference type="Pfam" id="PF00535">
    <property type="entry name" value="Glycos_transf_2"/>
    <property type="match status" value="1"/>
</dbReference>
<keyword evidence="4 7" id="KW-0808">Transferase</keyword>
<dbReference type="InterPro" id="IPR001173">
    <property type="entry name" value="Glyco_trans_2-like"/>
</dbReference>
<dbReference type="EMBL" id="RRAZ01000003">
    <property type="protein sequence ID" value="RRH77935.1"/>
    <property type="molecule type" value="Genomic_DNA"/>
</dbReference>
<dbReference type="GO" id="GO:0016757">
    <property type="term" value="F:glycosyltransferase activity"/>
    <property type="evidence" value="ECO:0007669"/>
    <property type="project" value="UniProtKB-KW"/>
</dbReference>
<protein>
    <submittedName>
        <fullName evidence="7">Glycosyltransferase</fullName>
    </submittedName>
</protein>
<dbReference type="GO" id="GO:0005886">
    <property type="term" value="C:plasma membrane"/>
    <property type="evidence" value="ECO:0007669"/>
    <property type="project" value="UniProtKB-SubCell"/>
</dbReference>
<dbReference type="OrthoDB" id="9797391at2"/>
<comment type="caution">
    <text evidence="7">The sequence shown here is derived from an EMBL/GenBank/DDBJ whole genome shotgun (WGS) entry which is preliminary data.</text>
</comment>
<dbReference type="InterPro" id="IPR029044">
    <property type="entry name" value="Nucleotide-diphossugar_trans"/>
</dbReference>